<dbReference type="PANTHER" id="PTHR10134">
    <property type="entry name" value="CYTOCHROME B-C1 COMPLEX SUBUNIT RIESKE, MITOCHONDRIAL"/>
    <property type="match status" value="1"/>
</dbReference>
<protein>
    <submittedName>
        <fullName evidence="8">Rieske iron-sulfur protein</fullName>
    </submittedName>
</protein>
<organism evidence="8 9">
    <name type="scientific">Massilia psychrophila</name>
    <dbReference type="NCBI Taxonomy" id="1603353"/>
    <lineage>
        <taxon>Bacteria</taxon>
        <taxon>Pseudomonadati</taxon>
        <taxon>Pseudomonadota</taxon>
        <taxon>Betaproteobacteria</taxon>
        <taxon>Burkholderiales</taxon>
        <taxon>Oxalobacteraceae</taxon>
        <taxon>Telluria group</taxon>
        <taxon>Massilia</taxon>
    </lineage>
</organism>
<evidence type="ECO:0000256" key="6">
    <source>
        <dbReference type="ARBA" id="ARBA00034078"/>
    </source>
</evidence>
<keyword evidence="3" id="KW-0408">Iron</keyword>
<keyword evidence="1" id="KW-0001">2Fe-2S</keyword>
<gene>
    <name evidence="8" type="ORF">CR103_05480</name>
</gene>
<dbReference type="InterPro" id="IPR036922">
    <property type="entry name" value="Rieske_2Fe-2S_sf"/>
</dbReference>
<reference evidence="8 9" key="1">
    <citation type="submission" date="2017-10" db="EMBL/GenBank/DDBJ databases">
        <title>Massilia psychrophilum sp. nov., a novel purple-pigmented bacterium isolated from Tianshan glacier, Xinjiang Municipality, China.</title>
        <authorList>
            <person name="Wang H."/>
        </authorList>
    </citation>
    <scope>NUCLEOTIDE SEQUENCE [LARGE SCALE GENOMIC DNA]</scope>
    <source>
        <strain evidence="8 9">JCM 30813</strain>
    </source>
</reference>
<dbReference type="Proteomes" id="UP000228593">
    <property type="component" value="Unassembled WGS sequence"/>
</dbReference>
<feature type="domain" description="Rieske" evidence="7">
    <location>
        <begin position="97"/>
        <end position="166"/>
    </location>
</feature>
<proteinExistence type="predicted"/>
<keyword evidence="9" id="KW-1185">Reference proteome</keyword>
<dbReference type="CDD" id="cd03467">
    <property type="entry name" value="Rieske"/>
    <property type="match status" value="1"/>
</dbReference>
<evidence type="ECO:0000313" key="8">
    <source>
        <dbReference type="EMBL" id="PIL40898.1"/>
    </source>
</evidence>
<dbReference type="Gene3D" id="2.102.10.10">
    <property type="entry name" value="Rieske [2Fe-2S] iron-sulphur domain"/>
    <property type="match status" value="1"/>
</dbReference>
<dbReference type="Pfam" id="PF00355">
    <property type="entry name" value="Rieske"/>
    <property type="match status" value="1"/>
</dbReference>
<dbReference type="PROSITE" id="PS51257">
    <property type="entry name" value="PROKAR_LIPOPROTEIN"/>
    <property type="match status" value="1"/>
</dbReference>
<comment type="caution">
    <text evidence="8">The sequence shown here is derived from an EMBL/GenBank/DDBJ whole genome shotgun (WGS) entry which is preliminary data.</text>
</comment>
<evidence type="ECO:0000256" key="1">
    <source>
        <dbReference type="ARBA" id="ARBA00022714"/>
    </source>
</evidence>
<dbReference type="EMBL" id="PDOB01000005">
    <property type="protein sequence ID" value="PIL40898.1"/>
    <property type="molecule type" value="Genomic_DNA"/>
</dbReference>
<evidence type="ECO:0000256" key="5">
    <source>
        <dbReference type="ARBA" id="ARBA00023157"/>
    </source>
</evidence>
<accession>A0A2G8T5G3</accession>
<evidence type="ECO:0000256" key="4">
    <source>
        <dbReference type="ARBA" id="ARBA00023014"/>
    </source>
</evidence>
<dbReference type="GO" id="GO:0016020">
    <property type="term" value="C:membrane"/>
    <property type="evidence" value="ECO:0007669"/>
    <property type="project" value="InterPro"/>
</dbReference>
<keyword evidence="2" id="KW-0479">Metal-binding</keyword>
<dbReference type="PROSITE" id="PS51296">
    <property type="entry name" value="RIESKE"/>
    <property type="match status" value="1"/>
</dbReference>
<sequence>MRAAGTLAITCFAGGCIPIARADDKDTRPRPGNRLVRADAEGAVTPLRVADIALNGKPLLAYPYTPASKVVQDGSRLNKIALIRLDPASLSGEMAKRAVDGVLAFSAICTHQGCDVTEFLAKENALMCFCHFSKFDVMNAGSVTAGPAPRNLPYLPLAAEGGELVVAQEFSATPGVKKAG</sequence>
<dbReference type="PRINTS" id="PR00162">
    <property type="entry name" value="RIESKE"/>
</dbReference>
<dbReference type="GO" id="GO:0046872">
    <property type="term" value="F:metal ion binding"/>
    <property type="evidence" value="ECO:0007669"/>
    <property type="project" value="UniProtKB-KW"/>
</dbReference>
<dbReference type="InterPro" id="IPR005805">
    <property type="entry name" value="Rieske_Fe-S_prot_C"/>
</dbReference>
<keyword evidence="4" id="KW-0411">Iron-sulfur</keyword>
<dbReference type="InterPro" id="IPR017941">
    <property type="entry name" value="Rieske_2Fe-2S"/>
</dbReference>
<evidence type="ECO:0000256" key="3">
    <source>
        <dbReference type="ARBA" id="ARBA00023004"/>
    </source>
</evidence>
<dbReference type="GO" id="GO:0051537">
    <property type="term" value="F:2 iron, 2 sulfur cluster binding"/>
    <property type="evidence" value="ECO:0007669"/>
    <property type="project" value="UniProtKB-KW"/>
</dbReference>
<dbReference type="AlphaFoldDB" id="A0A2G8T5G3"/>
<evidence type="ECO:0000313" key="9">
    <source>
        <dbReference type="Proteomes" id="UP000228593"/>
    </source>
</evidence>
<keyword evidence="5" id="KW-1015">Disulfide bond</keyword>
<dbReference type="SUPFAM" id="SSF50022">
    <property type="entry name" value="ISP domain"/>
    <property type="match status" value="1"/>
</dbReference>
<dbReference type="OrthoDB" id="9767869at2"/>
<dbReference type="InterPro" id="IPR014349">
    <property type="entry name" value="Rieske_Fe-S_prot"/>
</dbReference>
<name>A0A2G8T5G3_9BURK</name>
<comment type="cofactor">
    <cofactor evidence="6">
        <name>[2Fe-2S] cluster</name>
        <dbReference type="ChEBI" id="CHEBI:190135"/>
    </cofactor>
</comment>
<evidence type="ECO:0000259" key="7">
    <source>
        <dbReference type="PROSITE" id="PS51296"/>
    </source>
</evidence>
<evidence type="ECO:0000256" key="2">
    <source>
        <dbReference type="ARBA" id="ARBA00022723"/>
    </source>
</evidence>